<accession>A0ABU1FSB5</accession>
<proteinExistence type="predicted"/>
<keyword evidence="2" id="KW-0472">Membrane</keyword>
<dbReference type="Proteomes" id="UP001260872">
    <property type="component" value="Unassembled WGS sequence"/>
</dbReference>
<feature type="transmembrane region" description="Helical" evidence="2">
    <location>
        <begin position="358"/>
        <end position="377"/>
    </location>
</feature>
<evidence type="ECO:0000256" key="2">
    <source>
        <dbReference type="SAM" id="Phobius"/>
    </source>
</evidence>
<feature type="transmembrane region" description="Helical" evidence="2">
    <location>
        <begin position="389"/>
        <end position="410"/>
    </location>
</feature>
<reference evidence="4" key="1">
    <citation type="submission" date="2023-07" db="EMBL/GenBank/DDBJ databases">
        <title>Description of three actinobacteria isolated from air of manufacturing shop in a pharmaceutical factory.</title>
        <authorList>
            <person name="Zhang D.-F."/>
        </authorList>
    </citation>
    <scope>NUCLEOTIDE SEQUENCE [LARGE SCALE GENOMIC DNA]</scope>
    <source>
        <strain evidence="4">CCTCC AB 207010</strain>
    </source>
</reference>
<name>A0ABU1FSB5_9MICC</name>
<organism evidence="3 4">
    <name type="scientific">Nesterenkonia flava</name>
    <dbReference type="NCBI Taxonomy" id="469799"/>
    <lineage>
        <taxon>Bacteria</taxon>
        <taxon>Bacillati</taxon>
        <taxon>Actinomycetota</taxon>
        <taxon>Actinomycetes</taxon>
        <taxon>Micrococcales</taxon>
        <taxon>Micrococcaceae</taxon>
        <taxon>Nesterenkonia</taxon>
    </lineage>
</organism>
<dbReference type="EMBL" id="JAVKGT010000010">
    <property type="protein sequence ID" value="MDR5711549.1"/>
    <property type="molecule type" value="Genomic_DNA"/>
</dbReference>
<feature type="transmembrane region" description="Helical" evidence="2">
    <location>
        <begin position="79"/>
        <end position="101"/>
    </location>
</feature>
<sequence>MSSLGRRGRARKLAAQAAVEEAAHPTITTRTQAETQARLQVLIESRAIWSAIIGGLIGLGVGFVVFPGQRPALAGDESIQFYGAIVGGVTGGLAFLLGYTLNARLANIWLGQRPRLRQLIDTLALLVVHSSIAVMAALGLFRIFQEAFIGLTVDHIAGAVLLAIVGGVAAYFSFNSGARITAFSLSTLLAIFMASGVLVSMIFAENPFWWHVMFSELGTGQAGLTSFWTFNTTLIVSGIIITTLTAFITRDLEIWAAHAKRQHARRLNRRSEERRAQKGRVPVRTRISNAFSRHVHTPRVMVVRITMISMGLSLAGVGLIPISLHHDGHVIVTAAFGVCFLFLLLGMPYWLPGFPWTFYLLSYLSAFGLLFAASLWWPVGYYNLTSLELIAAAVLFSWLIVFIRNIAALVEQIRSIEASDAEGAARSGTEASGVDPDESRSLVGQGSPARGTNASGVKPDESRARAWRGSPARGTNTEDTP</sequence>
<evidence type="ECO:0008006" key="5">
    <source>
        <dbReference type="Google" id="ProtNLM"/>
    </source>
</evidence>
<feature type="transmembrane region" description="Helical" evidence="2">
    <location>
        <begin position="224"/>
        <end position="248"/>
    </location>
</feature>
<feature type="transmembrane region" description="Helical" evidence="2">
    <location>
        <begin position="330"/>
        <end position="351"/>
    </location>
</feature>
<protein>
    <recommendedName>
        <fullName evidence="5">DUF998 domain-containing protein</fullName>
    </recommendedName>
</protein>
<feature type="transmembrane region" description="Helical" evidence="2">
    <location>
        <begin position="301"/>
        <end position="324"/>
    </location>
</feature>
<feature type="region of interest" description="Disordered" evidence="1">
    <location>
        <begin position="424"/>
        <end position="481"/>
    </location>
</feature>
<comment type="caution">
    <text evidence="3">The sequence shown here is derived from an EMBL/GenBank/DDBJ whole genome shotgun (WGS) entry which is preliminary data.</text>
</comment>
<keyword evidence="2" id="KW-0812">Transmembrane</keyword>
<feature type="transmembrane region" description="Helical" evidence="2">
    <location>
        <begin position="181"/>
        <end position="204"/>
    </location>
</feature>
<keyword evidence="4" id="KW-1185">Reference proteome</keyword>
<dbReference type="RefSeq" id="WP_310536932.1">
    <property type="nucleotide sequence ID" value="NZ_BAAAOC010000020.1"/>
</dbReference>
<evidence type="ECO:0000313" key="4">
    <source>
        <dbReference type="Proteomes" id="UP001260872"/>
    </source>
</evidence>
<evidence type="ECO:0000256" key="1">
    <source>
        <dbReference type="SAM" id="MobiDB-lite"/>
    </source>
</evidence>
<feature type="transmembrane region" description="Helical" evidence="2">
    <location>
        <begin position="47"/>
        <end position="67"/>
    </location>
</feature>
<gene>
    <name evidence="3" type="ORF">RH857_05295</name>
</gene>
<keyword evidence="2" id="KW-1133">Transmembrane helix</keyword>
<feature type="transmembrane region" description="Helical" evidence="2">
    <location>
        <begin position="122"/>
        <end position="144"/>
    </location>
</feature>
<feature type="transmembrane region" description="Helical" evidence="2">
    <location>
        <begin position="156"/>
        <end position="174"/>
    </location>
</feature>
<evidence type="ECO:0000313" key="3">
    <source>
        <dbReference type="EMBL" id="MDR5711549.1"/>
    </source>
</evidence>